<dbReference type="CDD" id="cd08996">
    <property type="entry name" value="GH32_FFase"/>
    <property type="match status" value="1"/>
</dbReference>
<name>A0A8S1ILX0_9CHLO</name>
<reference evidence="9" key="1">
    <citation type="submission" date="2020-12" db="EMBL/GenBank/DDBJ databases">
        <authorList>
            <person name="Iha C."/>
        </authorList>
    </citation>
    <scope>NUCLEOTIDE SEQUENCE</scope>
</reference>
<evidence type="ECO:0000256" key="5">
    <source>
        <dbReference type="RuleBase" id="RU362110"/>
    </source>
</evidence>
<evidence type="ECO:0000259" key="8">
    <source>
        <dbReference type="Pfam" id="PF08244"/>
    </source>
</evidence>
<feature type="domain" description="Glycosyl hydrolase family 32 C-terminal" evidence="8">
    <location>
        <begin position="503"/>
        <end position="643"/>
    </location>
</feature>
<evidence type="ECO:0000313" key="10">
    <source>
        <dbReference type="Proteomes" id="UP000708148"/>
    </source>
</evidence>
<dbReference type="PANTHER" id="PTHR43101">
    <property type="entry name" value="BETA-FRUCTOSIDASE"/>
    <property type="match status" value="1"/>
</dbReference>
<dbReference type="InterPro" id="IPR051214">
    <property type="entry name" value="GH32_Enzymes"/>
</dbReference>
<keyword evidence="10" id="KW-1185">Reference proteome</keyword>
<evidence type="ECO:0000259" key="7">
    <source>
        <dbReference type="Pfam" id="PF00251"/>
    </source>
</evidence>
<evidence type="ECO:0000313" key="9">
    <source>
        <dbReference type="EMBL" id="CAD7695700.1"/>
    </source>
</evidence>
<dbReference type="SUPFAM" id="SSF75005">
    <property type="entry name" value="Arabinanase/levansucrase/invertase"/>
    <property type="match status" value="1"/>
</dbReference>
<dbReference type="InterPro" id="IPR013189">
    <property type="entry name" value="Glyco_hydro_32_C"/>
</dbReference>
<dbReference type="PANTHER" id="PTHR43101:SF1">
    <property type="entry name" value="BETA-FRUCTOSIDASE"/>
    <property type="match status" value="1"/>
</dbReference>
<dbReference type="EC" id="3.2.1.26" evidence="2"/>
<keyword evidence="4 5" id="KW-0326">Glycosidase</keyword>
<organism evidence="9 10">
    <name type="scientific">Ostreobium quekettii</name>
    <dbReference type="NCBI Taxonomy" id="121088"/>
    <lineage>
        <taxon>Eukaryota</taxon>
        <taxon>Viridiplantae</taxon>
        <taxon>Chlorophyta</taxon>
        <taxon>core chlorophytes</taxon>
        <taxon>Ulvophyceae</taxon>
        <taxon>TCBD clade</taxon>
        <taxon>Bryopsidales</taxon>
        <taxon>Ostreobineae</taxon>
        <taxon>Ostreobiaceae</taxon>
        <taxon>Ostreobium</taxon>
    </lineage>
</organism>
<dbReference type="InterPro" id="IPR023296">
    <property type="entry name" value="Glyco_hydro_beta-prop_sf"/>
</dbReference>
<dbReference type="EMBL" id="CAJHUC010000379">
    <property type="protein sequence ID" value="CAD7695700.1"/>
    <property type="molecule type" value="Genomic_DNA"/>
</dbReference>
<feature type="region of interest" description="Disordered" evidence="6">
    <location>
        <begin position="18"/>
        <end position="53"/>
    </location>
</feature>
<evidence type="ECO:0000256" key="6">
    <source>
        <dbReference type="SAM" id="MobiDB-lite"/>
    </source>
</evidence>
<dbReference type="OrthoDB" id="202537at2759"/>
<dbReference type="InterPro" id="IPR013320">
    <property type="entry name" value="ConA-like_dom_sf"/>
</dbReference>
<dbReference type="Proteomes" id="UP000708148">
    <property type="component" value="Unassembled WGS sequence"/>
</dbReference>
<dbReference type="PROSITE" id="PS00609">
    <property type="entry name" value="GLYCOSYL_HYDROL_F32"/>
    <property type="match status" value="1"/>
</dbReference>
<evidence type="ECO:0000256" key="1">
    <source>
        <dbReference type="ARBA" id="ARBA00009902"/>
    </source>
</evidence>
<dbReference type="Gene3D" id="2.60.120.560">
    <property type="entry name" value="Exo-inulinase, domain 1"/>
    <property type="match status" value="1"/>
</dbReference>
<dbReference type="InterPro" id="IPR013148">
    <property type="entry name" value="Glyco_hydro_32_N"/>
</dbReference>
<dbReference type="SUPFAM" id="SSF49899">
    <property type="entry name" value="Concanavalin A-like lectins/glucanases"/>
    <property type="match status" value="1"/>
</dbReference>
<sequence>MQGSVGLGAQPGVALVQKAGGGPEVDQQRAGLVPPREAHHPAVGEGGRARGRRESTAARALGVVTSPQFFYEIEGMLEFAAARERDPDRPRFHVMPRAGWMNDPNGPIYYKGQYHLFYQHVTTGCEWNWGIVWGHATSKDLVHWEHLESAIEPTPGGFDADGCFSGCCVVDIDNGGLPTILFTGVRLRSNPDCGPLPPVENDLQLPFIETQGVAIAEPGDDKLRLWNKMDAPLIPLPPSNMPLTGWRDPFIFQEGGNGKDWMMLMGTGIKGEGGAVLVYTAKQLSQEWQFKGLLCLGDADTGAMWECPLLIKLDPHKEHSARVPLHTFGLRKSFSGSGSWSQSFEAVGKVDLDDEVPEQQVAYKPGVSEASRVAVDVDERYQYLLCISPDAPTNPVICYMGQYEDLKYNLEDAKGPFRLDLGDILYAPNITKDAEGRNLLWGWLQERRKVGSYDYAGCLSVPRVLSIKGNKLMQEPADQIAGLRNGASWHDSGVTLYPEEPSPLPGISGEALDLDITVERGSSEAAGILLRSWHVGGEGSAAIIFDWERNSLEVVFEAVDPDTMEFTLDAESSRRVGGNIDLRPGEPLQLRVLMDHSCVEIFTGTGDVLSTRVYRGSAPAGADSGIDFVAFGGSATLARVAAYEMSTIWKTEGVAKEEAQKVLEGNCHPMFASLSC</sequence>
<comment type="similarity">
    <text evidence="1 5">Belongs to the glycosyl hydrolase 32 family.</text>
</comment>
<feature type="domain" description="Glycosyl hydrolase family 32 N-terminal" evidence="7">
    <location>
        <begin position="93"/>
        <end position="476"/>
    </location>
</feature>
<dbReference type="GO" id="GO:0004564">
    <property type="term" value="F:beta-fructofuranosidase activity"/>
    <property type="evidence" value="ECO:0007669"/>
    <property type="project" value="UniProtKB-EC"/>
</dbReference>
<dbReference type="SMART" id="SM00640">
    <property type="entry name" value="Glyco_32"/>
    <property type="match status" value="1"/>
</dbReference>
<dbReference type="AlphaFoldDB" id="A0A8S1ILX0"/>
<evidence type="ECO:0000256" key="4">
    <source>
        <dbReference type="ARBA" id="ARBA00023295"/>
    </source>
</evidence>
<dbReference type="InterPro" id="IPR018053">
    <property type="entry name" value="Glyco_hydro_32_AS"/>
</dbReference>
<dbReference type="Gene3D" id="2.115.10.20">
    <property type="entry name" value="Glycosyl hydrolase domain, family 43"/>
    <property type="match status" value="1"/>
</dbReference>
<keyword evidence="3 5" id="KW-0378">Hydrolase</keyword>
<comment type="caution">
    <text evidence="9">The sequence shown here is derived from an EMBL/GenBank/DDBJ whole genome shotgun (WGS) entry which is preliminary data.</text>
</comment>
<protein>
    <recommendedName>
        <fullName evidence="2">beta-fructofuranosidase</fullName>
        <ecNumber evidence="2">3.2.1.26</ecNumber>
    </recommendedName>
</protein>
<dbReference type="Pfam" id="PF00251">
    <property type="entry name" value="Glyco_hydro_32N"/>
    <property type="match status" value="1"/>
</dbReference>
<accession>A0A8S1ILX0</accession>
<proteinExistence type="inferred from homology"/>
<evidence type="ECO:0000256" key="3">
    <source>
        <dbReference type="ARBA" id="ARBA00022801"/>
    </source>
</evidence>
<dbReference type="GO" id="GO:0005975">
    <property type="term" value="P:carbohydrate metabolic process"/>
    <property type="evidence" value="ECO:0007669"/>
    <property type="project" value="InterPro"/>
</dbReference>
<evidence type="ECO:0000256" key="2">
    <source>
        <dbReference type="ARBA" id="ARBA00012758"/>
    </source>
</evidence>
<gene>
    <name evidence="9" type="ORF">OSTQU699_LOCUS1061</name>
</gene>
<dbReference type="InterPro" id="IPR001362">
    <property type="entry name" value="Glyco_hydro_32"/>
</dbReference>
<dbReference type="Pfam" id="PF08244">
    <property type="entry name" value="Glyco_hydro_32C"/>
    <property type="match status" value="1"/>
</dbReference>